<dbReference type="EMBL" id="GHJT01000537">
    <property type="protein sequence ID" value="MOY34508.1"/>
    <property type="molecule type" value="Transcribed_RNA"/>
</dbReference>
<evidence type="ECO:0000313" key="2">
    <source>
        <dbReference type="EMBL" id="MOY34508.1"/>
    </source>
</evidence>
<feature type="chain" id="PRO_5020023090" evidence="1">
    <location>
        <begin position="32"/>
        <end position="91"/>
    </location>
</feature>
<organism evidence="2">
    <name type="scientific">Ixodes scapularis</name>
    <name type="common">Black-legged tick</name>
    <name type="synonym">Deer tick</name>
    <dbReference type="NCBI Taxonomy" id="6945"/>
    <lineage>
        <taxon>Eukaryota</taxon>
        <taxon>Metazoa</taxon>
        <taxon>Ecdysozoa</taxon>
        <taxon>Arthropoda</taxon>
        <taxon>Chelicerata</taxon>
        <taxon>Arachnida</taxon>
        <taxon>Acari</taxon>
        <taxon>Parasitiformes</taxon>
        <taxon>Ixodida</taxon>
        <taxon>Ixodoidea</taxon>
        <taxon>Ixodidae</taxon>
        <taxon>Ixodinae</taxon>
        <taxon>Ixodes</taxon>
    </lineage>
</organism>
<feature type="signal peptide" evidence="1">
    <location>
        <begin position="1"/>
        <end position="31"/>
    </location>
</feature>
<reference evidence="2" key="1">
    <citation type="submission" date="2019-04" db="EMBL/GenBank/DDBJ databases">
        <title>An insight into the mialome of Ixodes scapularis.</title>
        <authorList>
            <person name="Ribeiro J.M."/>
            <person name="Mather T.N."/>
            <person name="Karim S."/>
        </authorList>
    </citation>
    <scope>NUCLEOTIDE SEQUENCE</scope>
</reference>
<accession>A0A4D5RBQ7</accession>
<proteinExistence type="predicted"/>
<name>A0A4D5RBQ7_IXOSC</name>
<dbReference type="AlphaFoldDB" id="A0A4D5RBQ7"/>
<sequence>MRAIFGIQVSRFCLLWSRFVLFQLLLGVCEKELCCLHYIDTCTSQRSVIVFERDAREVSFSELDTRHSGQKLEGIFRSSQDSIESVWWSCT</sequence>
<evidence type="ECO:0000256" key="1">
    <source>
        <dbReference type="SAM" id="SignalP"/>
    </source>
</evidence>
<keyword evidence="1" id="KW-0732">Signal</keyword>
<protein>
    <submittedName>
        <fullName evidence="2">Putative secreted protein</fullName>
    </submittedName>
</protein>